<name>A0A175YB50_DAUCS</name>
<keyword evidence="5" id="KW-0539">Nucleus</keyword>
<reference evidence="8" key="2">
    <citation type="submission" date="2022-03" db="EMBL/GenBank/DDBJ databases">
        <title>Draft title - Genomic analysis of global carrot germplasm unveils the trajectory of domestication and the origin of high carotenoid orange carrot.</title>
        <authorList>
            <person name="Iorizzo M."/>
            <person name="Ellison S."/>
            <person name="Senalik D."/>
            <person name="Macko-Podgorni A."/>
            <person name="Grzebelus D."/>
            <person name="Bostan H."/>
            <person name="Rolling W."/>
            <person name="Curaba J."/>
            <person name="Simon P."/>
        </authorList>
    </citation>
    <scope>NUCLEOTIDE SEQUENCE</scope>
    <source>
        <tissue evidence="8">Leaf</tissue>
    </source>
</reference>
<dbReference type="EMBL" id="CP093351">
    <property type="protein sequence ID" value="WOH15264.1"/>
    <property type="molecule type" value="Genomic_DNA"/>
</dbReference>
<comment type="similarity">
    <text evidence="3">Belongs to the Integrator subunit 3 family.</text>
</comment>
<keyword evidence="9" id="KW-1185">Reference proteome</keyword>
<dbReference type="PANTHER" id="PTHR13587:SF7">
    <property type="entry name" value="INTEGRATOR COMPLEX SUBUNIT 3"/>
    <property type="match status" value="1"/>
</dbReference>
<keyword evidence="4" id="KW-0963">Cytoplasm</keyword>
<evidence type="ECO:0000256" key="3">
    <source>
        <dbReference type="ARBA" id="ARBA00006130"/>
    </source>
</evidence>
<dbReference type="InterPro" id="IPR045334">
    <property type="entry name" value="INTS3"/>
</dbReference>
<accession>A0A175YB50</accession>
<feature type="domain" description="Integrator complex subunit 3 N-terminal" evidence="6">
    <location>
        <begin position="46"/>
        <end position="147"/>
    </location>
</feature>
<evidence type="ECO:0000256" key="2">
    <source>
        <dbReference type="ARBA" id="ARBA00004496"/>
    </source>
</evidence>
<dbReference type="Pfam" id="PF10189">
    <property type="entry name" value="Ints3_N"/>
    <property type="match status" value="1"/>
</dbReference>
<feature type="domain" description="Ints3-like C-terminal" evidence="7">
    <location>
        <begin position="469"/>
        <end position="662"/>
    </location>
</feature>
<evidence type="ECO:0000256" key="1">
    <source>
        <dbReference type="ARBA" id="ARBA00004123"/>
    </source>
</evidence>
<dbReference type="InterPro" id="IPR056518">
    <property type="entry name" value="HEAT_Ints3_C"/>
</dbReference>
<dbReference type="GO" id="GO:0005634">
    <property type="term" value="C:nucleus"/>
    <property type="evidence" value="ECO:0007669"/>
    <property type="project" value="UniProtKB-SubCell"/>
</dbReference>
<dbReference type="InterPro" id="IPR019333">
    <property type="entry name" value="INTS3_N"/>
</dbReference>
<comment type="subcellular location">
    <subcellularLocation>
        <location evidence="2">Cytoplasm</location>
    </subcellularLocation>
    <subcellularLocation>
        <location evidence="1">Nucleus</location>
    </subcellularLocation>
</comment>
<dbReference type="Pfam" id="PF24566">
    <property type="entry name" value="HEAT_Ints3_C"/>
    <property type="match status" value="1"/>
</dbReference>
<organism evidence="8 9">
    <name type="scientific">Daucus carota subsp. sativus</name>
    <name type="common">Carrot</name>
    <dbReference type="NCBI Taxonomy" id="79200"/>
    <lineage>
        <taxon>Eukaryota</taxon>
        <taxon>Viridiplantae</taxon>
        <taxon>Streptophyta</taxon>
        <taxon>Embryophyta</taxon>
        <taxon>Tracheophyta</taxon>
        <taxon>Spermatophyta</taxon>
        <taxon>Magnoliopsida</taxon>
        <taxon>eudicotyledons</taxon>
        <taxon>Gunneridae</taxon>
        <taxon>Pentapetalae</taxon>
        <taxon>asterids</taxon>
        <taxon>campanulids</taxon>
        <taxon>Apiales</taxon>
        <taxon>Apiaceae</taxon>
        <taxon>Apioideae</taxon>
        <taxon>Scandiceae</taxon>
        <taxon>Daucinae</taxon>
        <taxon>Daucus</taxon>
        <taxon>Daucus sect. Daucus</taxon>
    </lineage>
</organism>
<dbReference type="AlphaFoldDB" id="A0A175YB50"/>
<reference evidence="8" key="1">
    <citation type="journal article" date="2016" name="Nat. Genet.">
        <title>A high-quality carrot genome assembly provides new insights into carotenoid accumulation and asterid genome evolution.</title>
        <authorList>
            <person name="Iorizzo M."/>
            <person name="Ellison S."/>
            <person name="Senalik D."/>
            <person name="Zeng P."/>
            <person name="Satapoomin P."/>
            <person name="Huang J."/>
            <person name="Bowman M."/>
            <person name="Iovene M."/>
            <person name="Sanseverino W."/>
            <person name="Cavagnaro P."/>
            <person name="Yildiz M."/>
            <person name="Macko-Podgorni A."/>
            <person name="Moranska E."/>
            <person name="Grzebelus E."/>
            <person name="Grzebelus D."/>
            <person name="Ashrafi H."/>
            <person name="Zheng Z."/>
            <person name="Cheng S."/>
            <person name="Spooner D."/>
            <person name="Van Deynze A."/>
            <person name="Simon P."/>
        </authorList>
    </citation>
    <scope>NUCLEOTIDE SEQUENCE</scope>
    <source>
        <tissue evidence="8">Leaf</tissue>
    </source>
</reference>
<evidence type="ECO:0000256" key="4">
    <source>
        <dbReference type="ARBA" id="ARBA00022490"/>
    </source>
</evidence>
<protein>
    <submittedName>
        <fullName evidence="8">Uncharacterized protein</fullName>
    </submittedName>
</protein>
<sequence length="699" mass="77980">MGSRLIVGAPHEADNLLETSLREAFELLESQLSPPFSLKCRNELEYFDINKAIIYGILCEPQMGNVHIKHLHGIVTDGYAFFTNTLVRIVDELYEKLVDSVRVQLIWITLEMIDVSAIGFQGLLVALLRQIVGGDFSDKNLWLCSELGVQSSFDVLVRRGVVQSLDVLISSDKLFPFLKERIVKLLSERKVTSLENLQAGSFRGSTSLPDHPAAVRMESGTLQHDMSASASQNDVELGPPTNVTSCSPLAENDDIHQQSLESLVQNLGKHIRSSKQMGMQALDKILHLYVNLSSKAETTNFSISPNQLSSIIAKEFQYSGNQLFEQNWDQDLQSASAIIIRHFMFSQHETLLGMLLCWNRDGLTVGPCFLAYAINLAHEAHVLGYVTHPNTVAHPDTLRDSNKTTDSGMSLLKYHCEQYCCFVNKGKDLSQAIISTSSINVKLVTTLIEGAFAAYRGFNMHRGRELAPNSDNYLPKILYCDLMSYAKQDNRILKFSLYGISSNLRDLFLCEENIMKSIVSQLDYSDLLDIQFDLGSKKLSIFGDSIEAISHLIRSSFQWECIEQHNFWGLLRSELAVSEVPKEKVLLEFFCTDGLDPKISSIAVGGLLALCSSLAPTPDLVGAVLLLPNKIFTNFATTVLSAWAVSNTSMLFTSLAEFMDKINAGDSMIPDLSEIMINNSAFIWLLNFLDAKRNEKQQL</sequence>
<proteinExistence type="inferred from homology"/>
<evidence type="ECO:0000256" key="5">
    <source>
        <dbReference type="ARBA" id="ARBA00023242"/>
    </source>
</evidence>
<evidence type="ECO:0000313" key="8">
    <source>
        <dbReference type="EMBL" id="WOH15264.1"/>
    </source>
</evidence>
<evidence type="ECO:0000259" key="7">
    <source>
        <dbReference type="Pfam" id="PF24566"/>
    </source>
</evidence>
<evidence type="ECO:0000259" key="6">
    <source>
        <dbReference type="Pfam" id="PF10189"/>
    </source>
</evidence>
<evidence type="ECO:0000313" key="9">
    <source>
        <dbReference type="Proteomes" id="UP000077755"/>
    </source>
</evidence>
<dbReference type="Proteomes" id="UP000077755">
    <property type="component" value="Chromosome 9"/>
</dbReference>
<dbReference type="PANTHER" id="PTHR13587">
    <property type="entry name" value="INTEGRATOR COMPLEX SUBUNIT 3"/>
    <property type="match status" value="1"/>
</dbReference>
<dbReference type="Gramene" id="KZM80834">
    <property type="protein sequence ID" value="KZM80834"/>
    <property type="gene ID" value="DCAR_031630"/>
</dbReference>
<gene>
    <name evidence="8" type="ORF">DCAR_0934801</name>
</gene>
<dbReference type="GO" id="GO:0005737">
    <property type="term" value="C:cytoplasm"/>
    <property type="evidence" value="ECO:0007669"/>
    <property type="project" value="UniProtKB-SubCell"/>
</dbReference>